<evidence type="ECO:0000256" key="12">
    <source>
        <dbReference type="ARBA" id="ARBA00023136"/>
    </source>
</evidence>
<dbReference type="SUPFAM" id="SSF57850">
    <property type="entry name" value="RING/U-box"/>
    <property type="match status" value="1"/>
</dbReference>
<evidence type="ECO:0000256" key="9">
    <source>
        <dbReference type="ARBA" id="ARBA00022786"/>
    </source>
</evidence>
<dbReference type="Pfam" id="PF23113">
    <property type="entry name" value="MARCHF6_C"/>
    <property type="match status" value="1"/>
</dbReference>
<evidence type="ECO:0000256" key="5">
    <source>
        <dbReference type="ARBA" id="ARBA00022679"/>
    </source>
</evidence>
<keyword evidence="12 15" id="KW-0472">Membrane</keyword>
<keyword evidence="11 15" id="KW-1133">Transmembrane helix</keyword>
<dbReference type="GO" id="GO:0036503">
    <property type="term" value="P:ERAD pathway"/>
    <property type="evidence" value="ECO:0007669"/>
    <property type="project" value="TreeGrafter"/>
</dbReference>
<feature type="transmembrane region" description="Helical" evidence="15">
    <location>
        <begin position="1352"/>
        <end position="1370"/>
    </location>
</feature>
<dbReference type="GO" id="GO:0061630">
    <property type="term" value="F:ubiquitin protein ligase activity"/>
    <property type="evidence" value="ECO:0007669"/>
    <property type="project" value="UniProtKB-EC"/>
</dbReference>
<evidence type="ECO:0000259" key="17">
    <source>
        <dbReference type="PROSITE" id="PS51292"/>
    </source>
</evidence>
<comment type="catalytic activity">
    <reaction evidence="1">
        <text>S-ubiquitinyl-[E2 ubiquitin-conjugating enzyme]-L-cysteine + [acceptor protein]-L-lysine = [E2 ubiquitin-conjugating enzyme]-L-cysteine + N(6)-ubiquitinyl-[acceptor protein]-L-lysine.</text>
        <dbReference type="EC" id="2.3.2.27"/>
    </reaction>
</comment>
<dbReference type="FunFam" id="3.30.40.10:FF:000287">
    <property type="entry name" value="RING finger membrane protein"/>
    <property type="match status" value="1"/>
</dbReference>
<feature type="region of interest" description="Disordered" evidence="14">
    <location>
        <begin position="422"/>
        <end position="441"/>
    </location>
</feature>
<dbReference type="InterPro" id="IPR057211">
    <property type="entry name" value="DUF7889"/>
</dbReference>
<accession>A0A179F7U2</accession>
<evidence type="ECO:0000256" key="13">
    <source>
        <dbReference type="PROSITE-ProRule" id="PRU00175"/>
    </source>
</evidence>
<dbReference type="InterPro" id="IPR011016">
    <property type="entry name" value="Znf_RING-CH"/>
</dbReference>
<feature type="transmembrane region" description="Helical" evidence="15">
    <location>
        <begin position="238"/>
        <end position="257"/>
    </location>
</feature>
<feature type="transmembrane region" description="Helical" evidence="15">
    <location>
        <begin position="1569"/>
        <end position="1585"/>
    </location>
</feature>
<dbReference type="OrthoDB" id="1108038at2759"/>
<protein>
    <recommendedName>
        <fullName evidence="4">RING-type E3 ubiquitin transferase</fullName>
        <ecNumber evidence="4">2.3.2.27</ecNumber>
    </recommendedName>
</protein>
<feature type="transmembrane region" description="Helical" evidence="15">
    <location>
        <begin position="1411"/>
        <end position="1434"/>
    </location>
</feature>
<feature type="transmembrane region" description="Helical" evidence="15">
    <location>
        <begin position="709"/>
        <end position="731"/>
    </location>
</feature>
<feature type="compositionally biased region" description="Basic and acidic residues" evidence="14">
    <location>
        <begin position="472"/>
        <end position="481"/>
    </location>
</feature>
<evidence type="ECO:0000256" key="10">
    <source>
        <dbReference type="ARBA" id="ARBA00022833"/>
    </source>
</evidence>
<dbReference type="InterPro" id="IPR001841">
    <property type="entry name" value="Znf_RING"/>
</dbReference>
<evidence type="ECO:0000313" key="18">
    <source>
        <dbReference type="EMBL" id="OAQ61233.1"/>
    </source>
</evidence>
<comment type="subcellular location">
    <subcellularLocation>
        <location evidence="2">Membrane</location>
        <topology evidence="2">Multi-pass membrane protein</topology>
    </subcellularLocation>
</comment>
<evidence type="ECO:0000256" key="8">
    <source>
        <dbReference type="ARBA" id="ARBA00022771"/>
    </source>
</evidence>
<feature type="region of interest" description="Disordered" evidence="14">
    <location>
        <begin position="271"/>
        <end position="310"/>
    </location>
</feature>
<proteinExistence type="predicted"/>
<evidence type="ECO:0000259" key="16">
    <source>
        <dbReference type="PROSITE" id="PS50089"/>
    </source>
</evidence>
<feature type="compositionally biased region" description="Polar residues" evidence="14">
    <location>
        <begin position="428"/>
        <end position="441"/>
    </location>
</feature>
<dbReference type="EMBL" id="LSBJ02000001">
    <property type="protein sequence ID" value="OAQ61233.1"/>
    <property type="molecule type" value="Genomic_DNA"/>
</dbReference>
<feature type="transmembrane region" description="Helical" evidence="15">
    <location>
        <begin position="1309"/>
        <end position="1332"/>
    </location>
</feature>
<evidence type="ECO:0000256" key="4">
    <source>
        <dbReference type="ARBA" id="ARBA00012483"/>
    </source>
</evidence>
<sequence>MNDPVHTPQRRELFPSIPEDRSKSSSQQPDAALAICRICRGEGTSAEPLFYPCKCSGSIKYVHQDCLMEWLSHSQKKYCELCKTSFRFTKLYAPDMPQSLPVHIFLEHMAKYLVRNVLLWLRAVVTISVWVCWLPYFMRVVWAFMFWVSDEGLGAGPFISSPPSPSAAIPLDPTGITTAGHSQIFSPQSCSLNEQVVFINSKVGSQSPTLLSDVGFLRNLTRSSTVNRTVITVVEGQIITVLVIVCFILVILVRDYVVQQQPEINMRAAFADQENNNPPAPVQQPLEPELDHDNPPESDGLGSDDETLDAGAQVNDPFEINLDRHADIDEPTHSPAPADMDETMEFEPRIPDFATELRDPQDAISGDLEVEGLDDRASVIDYLRVYRLAGGNLEKILQIVEEEGLEDKLRYWVDVTRRSIREREVTEDSSGPSNFQANSQNKIPMSPILDLNEFGAVDQPAQTSDRQGAAQDRSKGKEREWLPMSPDLSPSPTTPKSNVASGPSRPRARSDGPEPNNTTNPLANNSWTFNSLPTADEEDQESTDQGHDSVLPSTMPIQIDDSGMSGLNEGPDDALHSDHDDDAASVNHDSDSSHVGRDEPAVPEPEQRGLVGRVANFMWGDLDQRQVVDEDQHEAAINGAAVAGEEGAAEDPWIDVAIAEPADANGEINAGEVDAAAAAAGMDAEAMEDLEDFEGVMELLGMRGPIAGLFQNAIFCAVLVSVTIFTCIFIPYNIGRFSVWIIANPILLVRMLMGLSKVIQDAAMMVGGFGSWCALNIIDMFTGIIGGAMGAQVVSARKASWGLWTGAGTRVVEYALMEFPLTASEVQNFSAISHDALNTVKGNIGWVLGQADHGLKALAGPDFTALVDGRFVAAASIIIQSSISSIISWVSVLFDPSSWVIDLGEVATKAPVDAGLAYWSGLDRFWAILVGYMTVFAVGALYLKRGSPFSRGDMMQAWEAGVIDSLHQASGIMKVILIISIEMLVFPLYCGLLLDGALLPLFEDTTFKSRILFTCNYPLTSIFVHWFVGTGYMFHFALFVSMCRKIMRPGVLYFIRDPDDPEFHPVRDVLERNLTTQLRKILFSAFVYGALVIVCLGGVVWGLYYTMPGVLPIHYSSNEPVLEFPVDLLFYNFLMPLAVKFFKPSDGLHAMYTWWFRKCARGLRLTYFLFGERRIDEEGILQLSSETKSKVPPHKWLLLELDENNTVIPKTWRDTFDGGDAKPNPSISRQEMKDMRHKKAHLVNTGQLEKTGRFVRAPASDRVKIPKGQKVFLTVSERNHRKDGKDDTGLYKSPQYQLVYVPPNFRARVFLFILFIWLFAAVTGVGFTIAPLVLGRTMFKTLIPAHIRTNDIYAFSIGIYVLGSLAYGLFRLRQLSAKFREWTGKLRNEITSGNSSKRAFSGMAHGAKLSYAYFFLLIVFPLMVSMLLELYVIIPLHTYMNPPTQQQGMAPYPGKDGESGRHTVRIIQSWTLGLLYLNLATRLITSLFPDTRVAIAVRTVMRRGYFKPDVEVLTRAFIVPCIVVSTLATFGPPTTARLLLRFGLVSPAQLMGASAGAPNTANLSLIFRYSYPAAAVAAVLVRYAVGMTRVFNRWTAGVRDEAYLIGERLHNFGAATAGSRKARKAWGAAGGGRL</sequence>
<keyword evidence="5" id="KW-0808">Transferase</keyword>
<dbReference type="PANTHER" id="PTHR13145:SF0">
    <property type="entry name" value="E3 UBIQUITIN-PROTEIN LIGASE MARCHF6"/>
    <property type="match status" value="1"/>
</dbReference>
<dbReference type="KEGG" id="pchm:VFPPC_02231"/>
<feature type="domain" description="RING-type" evidence="16">
    <location>
        <begin position="36"/>
        <end position="83"/>
    </location>
</feature>
<dbReference type="EC" id="2.3.2.27" evidence="4"/>
<feature type="domain" description="RING-CH-type" evidence="17">
    <location>
        <begin position="28"/>
        <end position="89"/>
    </location>
</feature>
<feature type="region of interest" description="Disordered" evidence="14">
    <location>
        <begin position="1"/>
        <end position="28"/>
    </location>
</feature>
<feature type="compositionally biased region" description="Polar residues" evidence="14">
    <location>
        <begin position="515"/>
        <end position="533"/>
    </location>
</feature>
<feature type="compositionally biased region" description="Polar residues" evidence="14">
    <location>
        <begin position="488"/>
        <end position="501"/>
    </location>
</feature>
<evidence type="ECO:0000256" key="6">
    <source>
        <dbReference type="ARBA" id="ARBA00022692"/>
    </source>
</evidence>
<dbReference type="PROSITE" id="PS51292">
    <property type="entry name" value="ZF_RING_CH"/>
    <property type="match status" value="1"/>
</dbReference>
<reference evidence="18 19" key="1">
    <citation type="journal article" date="2016" name="PLoS Pathog.">
        <title>Biosynthesis of antibiotic leucinostatins in bio-control fungus Purpureocillium lilacinum and their inhibition on phytophthora revealed by genome mining.</title>
        <authorList>
            <person name="Wang G."/>
            <person name="Liu Z."/>
            <person name="Lin R."/>
            <person name="Li E."/>
            <person name="Mao Z."/>
            <person name="Ling J."/>
            <person name="Yang Y."/>
            <person name="Yin W.B."/>
            <person name="Xie B."/>
        </authorList>
    </citation>
    <scope>NUCLEOTIDE SEQUENCE [LARGE SCALE GENOMIC DNA]</scope>
    <source>
        <strain evidence="18">170</strain>
    </source>
</reference>
<dbReference type="Pfam" id="PF25417">
    <property type="entry name" value="DUF7889"/>
    <property type="match status" value="1"/>
</dbReference>
<dbReference type="Pfam" id="PF12906">
    <property type="entry name" value="RINGv"/>
    <property type="match status" value="1"/>
</dbReference>
<keyword evidence="6 15" id="KW-0812">Transmembrane</keyword>
<dbReference type="CDD" id="cd16702">
    <property type="entry name" value="RING_CH-C4HC3_MARCH6"/>
    <property type="match status" value="1"/>
</dbReference>
<dbReference type="GO" id="GO:0008270">
    <property type="term" value="F:zinc ion binding"/>
    <property type="evidence" value="ECO:0007669"/>
    <property type="project" value="UniProtKB-KW"/>
</dbReference>
<evidence type="ECO:0000256" key="14">
    <source>
        <dbReference type="SAM" id="MobiDB-lite"/>
    </source>
</evidence>
<dbReference type="PROSITE" id="PS50089">
    <property type="entry name" value="ZF_RING_2"/>
    <property type="match status" value="1"/>
</dbReference>
<feature type="transmembrane region" description="Helical" evidence="15">
    <location>
        <begin position="1022"/>
        <end position="1040"/>
    </location>
</feature>
<evidence type="ECO:0000256" key="1">
    <source>
        <dbReference type="ARBA" id="ARBA00000900"/>
    </source>
</evidence>
<feature type="region of interest" description="Disordered" evidence="14">
    <location>
        <begin position="459"/>
        <end position="610"/>
    </location>
</feature>
<keyword evidence="10" id="KW-0862">Zinc</keyword>
<gene>
    <name evidence="18" type="ORF">VFPPC_02231</name>
</gene>
<feature type="transmembrane region" description="Helical" evidence="15">
    <location>
        <begin position="1081"/>
        <end position="1104"/>
    </location>
</feature>
<organism evidence="18 19">
    <name type="scientific">Pochonia chlamydosporia 170</name>
    <dbReference type="NCBI Taxonomy" id="1380566"/>
    <lineage>
        <taxon>Eukaryota</taxon>
        <taxon>Fungi</taxon>
        <taxon>Dikarya</taxon>
        <taxon>Ascomycota</taxon>
        <taxon>Pezizomycotina</taxon>
        <taxon>Sordariomycetes</taxon>
        <taxon>Hypocreomycetidae</taxon>
        <taxon>Hypocreales</taxon>
        <taxon>Clavicipitaceae</taxon>
        <taxon>Pochonia</taxon>
    </lineage>
</organism>
<keyword evidence="8 13" id="KW-0863">Zinc-finger</keyword>
<feature type="compositionally biased region" description="Basic and acidic residues" evidence="14">
    <location>
        <begin position="9"/>
        <end position="23"/>
    </location>
</feature>
<evidence type="ECO:0000256" key="2">
    <source>
        <dbReference type="ARBA" id="ARBA00004141"/>
    </source>
</evidence>
<dbReference type="RefSeq" id="XP_018139042.1">
    <property type="nucleotide sequence ID" value="XM_018281915.1"/>
</dbReference>
<comment type="pathway">
    <text evidence="3">Protein modification; protein ubiquitination.</text>
</comment>
<feature type="compositionally biased region" description="Basic and acidic residues" evidence="14">
    <location>
        <begin position="588"/>
        <end position="600"/>
    </location>
</feature>
<evidence type="ECO:0000256" key="7">
    <source>
        <dbReference type="ARBA" id="ARBA00022723"/>
    </source>
</evidence>
<keyword evidence="19" id="KW-1185">Reference proteome</keyword>
<dbReference type="GO" id="GO:0005789">
    <property type="term" value="C:endoplasmic reticulum membrane"/>
    <property type="evidence" value="ECO:0007669"/>
    <property type="project" value="TreeGrafter"/>
</dbReference>
<evidence type="ECO:0000256" key="11">
    <source>
        <dbReference type="ARBA" id="ARBA00022989"/>
    </source>
</evidence>
<feature type="transmembrane region" description="Helical" evidence="15">
    <location>
        <begin position="925"/>
        <end position="943"/>
    </location>
</feature>
<feature type="transmembrane region" description="Helical" evidence="15">
    <location>
        <begin position="1512"/>
        <end position="1531"/>
    </location>
</feature>
<dbReference type="InterPro" id="IPR013083">
    <property type="entry name" value="Znf_RING/FYVE/PHD"/>
</dbReference>
<keyword evidence="7" id="KW-0479">Metal-binding</keyword>
<feature type="transmembrane region" description="Helical" evidence="15">
    <location>
        <begin position="871"/>
        <end position="894"/>
    </location>
</feature>
<evidence type="ECO:0000256" key="15">
    <source>
        <dbReference type="SAM" id="Phobius"/>
    </source>
</evidence>
<feature type="transmembrane region" description="Helical" evidence="15">
    <location>
        <begin position="737"/>
        <end position="755"/>
    </location>
</feature>
<name>A0A179F7U2_METCM</name>
<dbReference type="GeneID" id="28845909"/>
<comment type="caution">
    <text evidence="18">The sequence shown here is derived from an EMBL/GenBank/DDBJ whole genome shotgun (WGS) entry which is preliminary data.</text>
</comment>
<feature type="transmembrane region" description="Helical" evidence="15">
    <location>
        <begin position="975"/>
        <end position="1002"/>
    </location>
</feature>
<keyword evidence="9" id="KW-0833">Ubl conjugation pathway</keyword>
<feature type="transmembrane region" description="Helical" evidence="15">
    <location>
        <begin position="117"/>
        <end position="138"/>
    </location>
</feature>
<dbReference type="Proteomes" id="UP000078397">
    <property type="component" value="Unassembled WGS sequence"/>
</dbReference>
<dbReference type="PANTHER" id="PTHR13145">
    <property type="entry name" value="SSM4 PROTEIN"/>
    <property type="match status" value="1"/>
</dbReference>
<feature type="transmembrane region" description="Helical" evidence="15">
    <location>
        <begin position="1124"/>
        <end position="1142"/>
    </location>
</feature>
<dbReference type="Gene3D" id="3.30.40.10">
    <property type="entry name" value="Zinc/RING finger domain, C3HC4 (zinc finger)"/>
    <property type="match status" value="1"/>
</dbReference>
<dbReference type="InterPro" id="IPR056521">
    <property type="entry name" value="MARCHF6-like_C"/>
</dbReference>
<dbReference type="STRING" id="1380566.A0A179F7U2"/>
<dbReference type="SMART" id="SM00744">
    <property type="entry name" value="RINGv"/>
    <property type="match status" value="1"/>
</dbReference>
<evidence type="ECO:0000256" key="3">
    <source>
        <dbReference type="ARBA" id="ARBA00004906"/>
    </source>
</evidence>
<evidence type="ECO:0000313" key="19">
    <source>
        <dbReference type="Proteomes" id="UP000078397"/>
    </source>
</evidence>